<proteinExistence type="predicted"/>
<name>T1GRU6_MEGSC</name>
<accession>T1GRU6</accession>
<evidence type="ECO:0000256" key="1">
    <source>
        <dbReference type="SAM" id="Phobius"/>
    </source>
</evidence>
<reference evidence="4" key="1">
    <citation type="submission" date="2013-02" db="EMBL/GenBank/DDBJ databases">
        <authorList>
            <person name="Hughes D."/>
        </authorList>
    </citation>
    <scope>NUCLEOTIDE SEQUENCE</scope>
    <source>
        <strain>Durham</strain>
        <strain evidence="4">NC isolate 2 -- Noor lab</strain>
    </source>
</reference>
<dbReference type="PROSITE" id="PS50404">
    <property type="entry name" value="GST_NTER"/>
    <property type="match status" value="1"/>
</dbReference>
<dbReference type="PANTHER" id="PTHR43969">
    <property type="entry name" value="GLUTATHIONE S TRANSFERASE D10, ISOFORM A-RELATED"/>
    <property type="match status" value="1"/>
</dbReference>
<organism evidence="3 4">
    <name type="scientific">Megaselia scalaris</name>
    <name type="common">Humpbacked fly</name>
    <name type="synonym">Phora scalaris</name>
    <dbReference type="NCBI Taxonomy" id="36166"/>
    <lineage>
        <taxon>Eukaryota</taxon>
        <taxon>Metazoa</taxon>
        <taxon>Ecdysozoa</taxon>
        <taxon>Arthropoda</taxon>
        <taxon>Hexapoda</taxon>
        <taxon>Insecta</taxon>
        <taxon>Pterygota</taxon>
        <taxon>Neoptera</taxon>
        <taxon>Endopterygota</taxon>
        <taxon>Diptera</taxon>
        <taxon>Brachycera</taxon>
        <taxon>Muscomorpha</taxon>
        <taxon>Platypezoidea</taxon>
        <taxon>Phoridae</taxon>
        <taxon>Megaseliini</taxon>
        <taxon>Megaselia</taxon>
    </lineage>
</organism>
<dbReference type="Pfam" id="PF02798">
    <property type="entry name" value="GST_N"/>
    <property type="match status" value="1"/>
</dbReference>
<protein>
    <recommendedName>
        <fullName evidence="2">GST N-terminal domain-containing protein</fullName>
    </recommendedName>
</protein>
<dbReference type="InterPro" id="IPR036249">
    <property type="entry name" value="Thioredoxin-like_sf"/>
</dbReference>
<evidence type="ECO:0000313" key="4">
    <source>
        <dbReference type="Proteomes" id="UP000015102"/>
    </source>
</evidence>
<dbReference type="Proteomes" id="UP000015102">
    <property type="component" value="Unassembled WGS sequence"/>
</dbReference>
<keyword evidence="1" id="KW-0472">Membrane</keyword>
<dbReference type="EMBL" id="CAQQ02000639">
    <property type="status" value="NOT_ANNOTATED_CDS"/>
    <property type="molecule type" value="Genomic_DNA"/>
</dbReference>
<keyword evidence="4" id="KW-1185">Reference proteome</keyword>
<dbReference type="GO" id="GO:0006749">
    <property type="term" value="P:glutathione metabolic process"/>
    <property type="evidence" value="ECO:0007669"/>
    <property type="project" value="TreeGrafter"/>
</dbReference>
<keyword evidence="1" id="KW-1133">Transmembrane helix</keyword>
<feature type="transmembrane region" description="Helical" evidence="1">
    <location>
        <begin position="122"/>
        <end position="140"/>
    </location>
</feature>
<dbReference type="HOGENOM" id="CLU_011226_2_1_1"/>
<dbReference type="AlphaFoldDB" id="T1GRU6"/>
<feature type="domain" description="GST N-terminal" evidence="2">
    <location>
        <begin position="1"/>
        <end position="80"/>
    </location>
</feature>
<keyword evidence="1" id="KW-0812">Transmembrane</keyword>
<dbReference type="SUPFAM" id="SSF52833">
    <property type="entry name" value="Thioredoxin-like"/>
    <property type="match status" value="1"/>
</dbReference>
<dbReference type="SFLD" id="SFLDG00358">
    <property type="entry name" value="Main_(cytGST)"/>
    <property type="match status" value="1"/>
</dbReference>
<dbReference type="EnsemblMetazoa" id="MESCA006389-RA">
    <property type="protein sequence ID" value="MESCA006389-PA"/>
    <property type="gene ID" value="MESCA006389"/>
</dbReference>
<dbReference type="Gene3D" id="3.40.30.10">
    <property type="entry name" value="Glutaredoxin"/>
    <property type="match status" value="1"/>
</dbReference>
<evidence type="ECO:0000313" key="3">
    <source>
        <dbReference type="EnsemblMetazoa" id="MESCA006389-PA"/>
    </source>
</evidence>
<dbReference type="InterPro" id="IPR040079">
    <property type="entry name" value="Glutathione_S-Trfase"/>
</dbReference>
<dbReference type="CDD" id="cd03045">
    <property type="entry name" value="GST_N_Delta_Epsilon"/>
    <property type="match status" value="1"/>
</dbReference>
<dbReference type="GO" id="GO:0004364">
    <property type="term" value="F:glutathione transferase activity"/>
    <property type="evidence" value="ECO:0007669"/>
    <property type="project" value="TreeGrafter"/>
</dbReference>
<reference evidence="3" key="2">
    <citation type="submission" date="2015-06" db="UniProtKB">
        <authorList>
            <consortium name="EnsemblMetazoa"/>
        </authorList>
    </citation>
    <scope>IDENTIFICATION</scope>
</reference>
<dbReference type="STRING" id="36166.T1GRU6"/>
<dbReference type="EMBL" id="CAQQ02000638">
    <property type="status" value="NOT_ANNOTATED_CDS"/>
    <property type="molecule type" value="Genomic_DNA"/>
</dbReference>
<dbReference type="PANTHER" id="PTHR43969:SF9">
    <property type="entry name" value="GLUTATHIONE S TRANSFERASE D10, ISOFORM A-RELATED"/>
    <property type="match status" value="1"/>
</dbReference>
<dbReference type="InterPro" id="IPR004045">
    <property type="entry name" value="Glutathione_S-Trfase_N"/>
</dbReference>
<dbReference type="FunFam" id="3.40.30.10:FF:000034">
    <property type="entry name" value="glutathione S-transferase 1"/>
    <property type="match status" value="1"/>
</dbReference>
<dbReference type="SFLD" id="SFLDS00019">
    <property type="entry name" value="Glutathione_Transferase_(cytos"/>
    <property type="match status" value="1"/>
</dbReference>
<evidence type="ECO:0000259" key="2">
    <source>
        <dbReference type="PROSITE" id="PS50404"/>
    </source>
</evidence>
<sequence length="223" mass="25731">MDLYYLPGSAPCRSVLMTAKAVGVELNLKRLDLSSGEQMKPEFLKINPQHTIPTLVDKDFVLWESRAILGYLADQYGKDESLYPKDPKRRALINQQITIRCCRNVESLHFEVYPSVTGATPVTHWFVGMLFLLLVQYFFMNMTNYTLSAFCWHSFCSWWKALLKFMPAALKISAWMPSESQLLLFLRLWIAVATYSRDGDNIFDVIEGQRIFFLRGHSALVDI</sequence>